<dbReference type="InterPro" id="IPR052932">
    <property type="entry name" value="OprB_Porin"/>
</dbReference>
<reference evidence="3 4" key="1">
    <citation type="submission" date="2023-03" db="EMBL/GenBank/DDBJ databases">
        <title>Novosphingobium cyanobacteriorum sp. nov., isolated from a eutrophic reservoir during the Microcystis bloom period.</title>
        <authorList>
            <person name="Kang M."/>
            <person name="Le V."/>
            <person name="Ko S.-R."/>
            <person name="Lee S.-A."/>
            <person name="Ahn C.-Y."/>
        </authorList>
    </citation>
    <scope>NUCLEOTIDE SEQUENCE [LARGE SCALE GENOMIC DNA]</scope>
    <source>
        <strain evidence="3 4">HBC54</strain>
    </source>
</reference>
<dbReference type="Pfam" id="PF04966">
    <property type="entry name" value="OprB"/>
    <property type="match status" value="1"/>
</dbReference>
<accession>A0ABT6CK04</accession>
<gene>
    <name evidence="3" type="ORF">POM99_13510</name>
</gene>
<dbReference type="RefSeq" id="WP_277278693.1">
    <property type="nucleotide sequence ID" value="NZ_JAROCY010000012.1"/>
</dbReference>
<feature type="signal peptide" evidence="2">
    <location>
        <begin position="1"/>
        <end position="21"/>
    </location>
</feature>
<evidence type="ECO:0000256" key="1">
    <source>
        <dbReference type="ARBA" id="ARBA00008769"/>
    </source>
</evidence>
<dbReference type="EMBL" id="JAROCY010000012">
    <property type="protein sequence ID" value="MDF8334226.1"/>
    <property type="molecule type" value="Genomic_DNA"/>
</dbReference>
<dbReference type="InterPro" id="IPR038673">
    <property type="entry name" value="OprB_sf"/>
</dbReference>
<dbReference type="Gene3D" id="2.40.160.180">
    <property type="entry name" value="Carbohydrate-selective porin OprB"/>
    <property type="match status" value="1"/>
</dbReference>
<sequence length="388" mass="40826">MRRGTASLAALALLVPAPACAEDDDDGVDLAAEVIVDLATVAAGDGDRKLRALTNVNVTGDFDLDTLVGWRGAKVHLDVLDNRGARPNDSAATLQGVNNIEVPKAGLRLFEAWIEQDLRGGASLKLGLYDVNSEFYANDSAGLLIAPPFGIGSELAATGPNGPSIFPSSALSARLNVPFADGAGYVRVAGVNARASTIGDSGGVDFSFRDGLLAIAEAGWDRNGWKLSVGGWRYTKNPQNIYETGPGGEPLRRVSQGAYAVIEHNLMPEGAARQVTAFLRAGLSDPHTTPYTGGFQAGVLVAPALAGRKDSQFSLGVNHAWISTHFRDEVVASGGRPVHGESMVEVTYSDALADWFSIQPDILWVRDPGGDKGARNVVVGTVRVTFSF</sequence>
<feature type="chain" id="PRO_5044979206" evidence="2">
    <location>
        <begin position="22"/>
        <end position="388"/>
    </location>
</feature>
<dbReference type="PANTHER" id="PTHR37944:SF1">
    <property type="entry name" value="PORIN B"/>
    <property type="match status" value="1"/>
</dbReference>
<dbReference type="PANTHER" id="PTHR37944">
    <property type="entry name" value="PORIN B"/>
    <property type="match status" value="1"/>
</dbReference>
<organism evidence="3 4">
    <name type="scientific">Novosphingobium cyanobacteriorum</name>
    <dbReference type="NCBI Taxonomy" id="3024215"/>
    <lineage>
        <taxon>Bacteria</taxon>
        <taxon>Pseudomonadati</taxon>
        <taxon>Pseudomonadota</taxon>
        <taxon>Alphaproteobacteria</taxon>
        <taxon>Sphingomonadales</taxon>
        <taxon>Sphingomonadaceae</taxon>
        <taxon>Novosphingobium</taxon>
    </lineage>
</organism>
<protein>
    <submittedName>
        <fullName evidence="3">Carbohydrate porin</fullName>
    </submittedName>
</protein>
<comment type="similarity">
    <text evidence="1 2">Belongs to the OprB family.</text>
</comment>
<name>A0ABT6CK04_9SPHN</name>
<evidence type="ECO:0000313" key="4">
    <source>
        <dbReference type="Proteomes" id="UP001222770"/>
    </source>
</evidence>
<keyword evidence="2" id="KW-0732">Signal</keyword>
<proteinExistence type="inferred from homology"/>
<evidence type="ECO:0000313" key="3">
    <source>
        <dbReference type="EMBL" id="MDF8334226.1"/>
    </source>
</evidence>
<dbReference type="Proteomes" id="UP001222770">
    <property type="component" value="Unassembled WGS sequence"/>
</dbReference>
<evidence type="ECO:0000256" key="2">
    <source>
        <dbReference type="RuleBase" id="RU363072"/>
    </source>
</evidence>
<dbReference type="InterPro" id="IPR007049">
    <property type="entry name" value="Carb-sel_porin_OprB"/>
</dbReference>
<keyword evidence="4" id="KW-1185">Reference proteome</keyword>
<comment type="caution">
    <text evidence="3">The sequence shown here is derived from an EMBL/GenBank/DDBJ whole genome shotgun (WGS) entry which is preliminary data.</text>
</comment>